<dbReference type="STRING" id="1137284.GCA_001418205_01066"/>
<dbReference type="InterPro" id="IPR000170">
    <property type="entry name" value="High_potential_FeS_prot"/>
</dbReference>
<sequence length="103" mass="10808">MIDNDRRKFVKKGLFGLAVLPFGMGVLTTKAFAAMPMLDPNAPNAKALAYTPDVATAASHAAYKAGSSCSNCNFFNAGTGACPLFAGHAVEPNGWCQAWVKKP</sequence>
<dbReference type="InterPro" id="IPR006311">
    <property type="entry name" value="TAT_signal"/>
</dbReference>
<dbReference type="PROSITE" id="PS51373">
    <property type="entry name" value="HIPIP"/>
    <property type="match status" value="1"/>
</dbReference>
<keyword evidence="7 8" id="KW-0411">Iron-sulfur</keyword>
<dbReference type="Gene3D" id="4.10.490.10">
    <property type="entry name" value="High potential iron-sulphur protein"/>
    <property type="match status" value="1"/>
</dbReference>
<dbReference type="OrthoDB" id="5298540at2"/>
<evidence type="ECO:0000256" key="6">
    <source>
        <dbReference type="ARBA" id="ARBA00023004"/>
    </source>
</evidence>
<comment type="subunit">
    <text evidence="8">Homodimer.</text>
</comment>
<protein>
    <recommendedName>
        <fullName evidence="8">High-potential iron-sulfur protein</fullName>
        <shortName evidence="8">HiPIP</shortName>
    </recommendedName>
</protein>
<evidence type="ECO:0000256" key="8">
    <source>
        <dbReference type="RuleBase" id="RU000620"/>
    </source>
</evidence>
<keyword evidence="5 8" id="KW-0249">Electron transport</keyword>
<dbReference type="Proteomes" id="UP000182769">
    <property type="component" value="Unassembled WGS sequence"/>
</dbReference>
<keyword evidence="4 8" id="KW-0479">Metal-binding</keyword>
<evidence type="ECO:0000313" key="10">
    <source>
        <dbReference type="EMBL" id="CUB03219.1"/>
    </source>
</evidence>
<dbReference type="GO" id="GO:0009055">
    <property type="term" value="F:electron transfer activity"/>
    <property type="evidence" value="ECO:0007669"/>
    <property type="project" value="InterPro"/>
</dbReference>
<dbReference type="GO" id="GO:0046872">
    <property type="term" value="F:metal ion binding"/>
    <property type="evidence" value="ECO:0007669"/>
    <property type="project" value="UniProtKB-KW"/>
</dbReference>
<dbReference type="EMBL" id="CYHG01000003">
    <property type="protein sequence ID" value="CUB03219.1"/>
    <property type="molecule type" value="Genomic_DNA"/>
</dbReference>
<keyword evidence="3 8" id="KW-0004">4Fe-4S</keyword>
<evidence type="ECO:0000259" key="9">
    <source>
        <dbReference type="PROSITE" id="PS51373"/>
    </source>
</evidence>
<evidence type="ECO:0000256" key="5">
    <source>
        <dbReference type="ARBA" id="ARBA00022982"/>
    </source>
</evidence>
<evidence type="ECO:0000313" key="11">
    <source>
        <dbReference type="Proteomes" id="UP000182769"/>
    </source>
</evidence>
<gene>
    <name evidence="10" type="ORF">Ga0061065_10368</name>
</gene>
<evidence type="ECO:0000256" key="3">
    <source>
        <dbReference type="ARBA" id="ARBA00022485"/>
    </source>
</evidence>
<proteinExistence type="inferred from homology"/>
<dbReference type="RefSeq" id="WP_055462191.1">
    <property type="nucleotide sequence ID" value="NZ_CYHG01000003.1"/>
</dbReference>
<evidence type="ECO:0000256" key="1">
    <source>
        <dbReference type="ARBA" id="ARBA00002137"/>
    </source>
</evidence>
<keyword evidence="2 8" id="KW-0813">Transport</keyword>
<dbReference type="GO" id="GO:0051539">
    <property type="term" value="F:4 iron, 4 sulfur cluster binding"/>
    <property type="evidence" value="ECO:0007669"/>
    <property type="project" value="UniProtKB-KW"/>
</dbReference>
<reference evidence="11" key="1">
    <citation type="submission" date="2015-08" db="EMBL/GenBank/DDBJ databases">
        <authorList>
            <person name="Varghese N."/>
        </authorList>
    </citation>
    <scope>NUCLEOTIDE SEQUENCE [LARGE SCALE GENOMIC DNA]</scope>
    <source>
        <strain evidence="11">JCM 18476</strain>
    </source>
</reference>
<evidence type="ECO:0000256" key="2">
    <source>
        <dbReference type="ARBA" id="ARBA00022448"/>
    </source>
</evidence>
<dbReference type="GO" id="GO:0019646">
    <property type="term" value="P:aerobic electron transport chain"/>
    <property type="evidence" value="ECO:0007669"/>
    <property type="project" value="InterPro"/>
</dbReference>
<feature type="domain" description="High potential iron-sulfur proteins family profile" evidence="9">
    <location>
        <begin position="32"/>
        <end position="103"/>
    </location>
</feature>
<evidence type="ECO:0000256" key="4">
    <source>
        <dbReference type="ARBA" id="ARBA00022723"/>
    </source>
</evidence>
<organism evidence="10 11">
    <name type="scientific">Marinomonas fungiae</name>
    <dbReference type="NCBI Taxonomy" id="1137284"/>
    <lineage>
        <taxon>Bacteria</taxon>
        <taxon>Pseudomonadati</taxon>
        <taxon>Pseudomonadota</taxon>
        <taxon>Gammaproteobacteria</taxon>
        <taxon>Oceanospirillales</taxon>
        <taxon>Oceanospirillaceae</taxon>
        <taxon>Marinomonas</taxon>
    </lineage>
</organism>
<comment type="similarity">
    <text evidence="8">Belongs to the high-potential iron-sulfur protein (HiPIP) family.</text>
</comment>
<keyword evidence="11" id="KW-1185">Reference proteome</keyword>
<accession>A0A0K6IJE8</accession>
<keyword evidence="6 8" id="KW-0408">Iron</keyword>
<dbReference type="Pfam" id="PF01355">
    <property type="entry name" value="HIPIP"/>
    <property type="match status" value="1"/>
</dbReference>
<dbReference type="SUPFAM" id="SSF57652">
    <property type="entry name" value="HIPIP (high potential iron protein)"/>
    <property type="match status" value="1"/>
</dbReference>
<dbReference type="PROSITE" id="PS51318">
    <property type="entry name" value="TAT"/>
    <property type="match status" value="1"/>
</dbReference>
<dbReference type="InterPro" id="IPR036369">
    <property type="entry name" value="HIPIP_sf"/>
</dbReference>
<comment type="function">
    <text evidence="1 8">Specific class of high-redox-potential 4Fe-4S ferredoxins. Functions in anaerobic electron transport in most purple and in some other photosynthetic bacteria and in at least one genus (Paracoccus) of halophilic, denitrifying bacteria.</text>
</comment>
<evidence type="ECO:0000256" key="7">
    <source>
        <dbReference type="ARBA" id="ARBA00023014"/>
    </source>
</evidence>
<dbReference type="AlphaFoldDB" id="A0A0K6IJE8"/>
<name>A0A0K6IJE8_9GAMM</name>